<dbReference type="Proteomes" id="UP000824469">
    <property type="component" value="Unassembled WGS sequence"/>
</dbReference>
<dbReference type="EMBL" id="JAHRHJ020000001">
    <property type="protein sequence ID" value="KAH9332192.1"/>
    <property type="molecule type" value="Genomic_DNA"/>
</dbReference>
<feature type="non-terminal residue" evidence="1">
    <location>
        <position position="57"/>
    </location>
</feature>
<evidence type="ECO:0000313" key="2">
    <source>
        <dbReference type="Proteomes" id="UP000824469"/>
    </source>
</evidence>
<name>A0AA38H2Y2_TAXCH</name>
<organism evidence="1 2">
    <name type="scientific">Taxus chinensis</name>
    <name type="common">Chinese yew</name>
    <name type="synonym">Taxus wallichiana var. chinensis</name>
    <dbReference type="NCBI Taxonomy" id="29808"/>
    <lineage>
        <taxon>Eukaryota</taxon>
        <taxon>Viridiplantae</taxon>
        <taxon>Streptophyta</taxon>
        <taxon>Embryophyta</taxon>
        <taxon>Tracheophyta</taxon>
        <taxon>Spermatophyta</taxon>
        <taxon>Pinopsida</taxon>
        <taxon>Pinidae</taxon>
        <taxon>Conifers II</taxon>
        <taxon>Cupressales</taxon>
        <taxon>Taxaceae</taxon>
        <taxon>Taxus</taxon>
    </lineage>
</organism>
<feature type="non-terminal residue" evidence="1">
    <location>
        <position position="1"/>
    </location>
</feature>
<sequence length="57" mass="5627">GTVDVTGAMEVTDAAVIAGMGPNCETTGGKVNAGNIEPDGVDVGVDVRFKGIDMGMS</sequence>
<comment type="caution">
    <text evidence="1">The sequence shown here is derived from an EMBL/GenBank/DDBJ whole genome shotgun (WGS) entry which is preliminary data.</text>
</comment>
<gene>
    <name evidence="1" type="ORF">KI387_044336</name>
</gene>
<protein>
    <submittedName>
        <fullName evidence="1">Uncharacterized protein</fullName>
    </submittedName>
</protein>
<dbReference type="AlphaFoldDB" id="A0AA38H2Y2"/>
<accession>A0AA38H2Y2</accession>
<evidence type="ECO:0000313" key="1">
    <source>
        <dbReference type="EMBL" id="KAH9332192.1"/>
    </source>
</evidence>
<proteinExistence type="predicted"/>
<reference evidence="1 2" key="1">
    <citation type="journal article" date="2021" name="Nat. Plants">
        <title>The Taxus genome provides insights into paclitaxel biosynthesis.</title>
        <authorList>
            <person name="Xiong X."/>
            <person name="Gou J."/>
            <person name="Liao Q."/>
            <person name="Li Y."/>
            <person name="Zhou Q."/>
            <person name="Bi G."/>
            <person name="Li C."/>
            <person name="Du R."/>
            <person name="Wang X."/>
            <person name="Sun T."/>
            <person name="Guo L."/>
            <person name="Liang H."/>
            <person name="Lu P."/>
            <person name="Wu Y."/>
            <person name="Zhang Z."/>
            <person name="Ro D.K."/>
            <person name="Shang Y."/>
            <person name="Huang S."/>
            <person name="Yan J."/>
        </authorList>
    </citation>
    <scope>NUCLEOTIDE SEQUENCE [LARGE SCALE GENOMIC DNA]</scope>
    <source>
        <strain evidence="1">Ta-2019</strain>
    </source>
</reference>
<keyword evidence="2" id="KW-1185">Reference proteome</keyword>